<organism evidence="7 8">
    <name type="scientific">candidate division WWE3 bacterium RIFCSPHIGHO2_01_FULL_48_15</name>
    <dbReference type="NCBI Taxonomy" id="1802619"/>
    <lineage>
        <taxon>Bacteria</taxon>
        <taxon>Katanobacteria</taxon>
    </lineage>
</organism>
<dbReference type="Pfam" id="PF00528">
    <property type="entry name" value="BPD_transp_1"/>
    <property type="match status" value="1"/>
</dbReference>
<dbReference type="PANTHER" id="PTHR43839">
    <property type="entry name" value="OPPC IN A BINDING PROTEIN-DEPENDENT TRANSPORT SYSTEM"/>
    <property type="match status" value="1"/>
</dbReference>
<dbReference type="PANTHER" id="PTHR43839:SF1">
    <property type="entry name" value="OPPC IN A BINDING PROTEIN-DEPENDENT TRANSPORT SYSTEM"/>
    <property type="match status" value="1"/>
</dbReference>
<dbReference type="PROSITE" id="PS50928">
    <property type="entry name" value="ABC_TM1"/>
    <property type="match status" value="1"/>
</dbReference>
<dbReference type="GO" id="GO:0005886">
    <property type="term" value="C:plasma membrane"/>
    <property type="evidence" value="ECO:0007669"/>
    <property type="project" value="UniProtKB-SubCell"/>
</dbReference>
<dbReference type="CDD" id="cd06261">
    <property type="entry name" value="TM_PBP2"/>
    <property type="match status" value="1"/>
</dbReference>
<keyword evidence="4 5" id="KW-0472">Membrane</keyword>
<dbReference type="EMBL" id="MEVC01000003">
    <property type="protein sequence ID" value="OGC56095.1"/>
    <property type="molecule type" value="Genomic_DNA"/>
</dbReference>
<comment type="subcellular location">
    <subcellularLocation>
        <location evidence="5">Cell membrane</location>
        <topology evidence="5">Multi-pass membrane protein</topology>
    </subcellularLocation>
    <subcellularLocation>
        <location evidence="1">Membrane</location>
        <topology evidence="1">Multi-pass membrane protein</topology>
    </subcellularLocation>
</comment>
<keyword evidence="5" id="KW-0813">Transport</keyword>
<keyword evidence="2 5" id="KW-0812">Transmembrane</keyword>
<dbReference type="InterPro" id="IPR035906">
    <property type="entry name" value="MetI-like_sf"/>
</dbReference>
<evidence type="ECO:0000256" key="2">
    <source>
        <dbReference type="ARBA" id="ARBA00022692"/>
    </source>
</evidence>
<dbReference type="Proteomes" id="UP000179005">
    <property type="component" value="Unassembled WGS sequence"/>
</dbReference>
<dbReference type="Gene3D" id="1.10.3720.10">
    <property type="entry name" value="MetI-like"/>
    <property type="match status" value="1"/>
</dbReference>
<dbReference type="STRING" id="1802619.A2797_01855"/>
<feature type="transmembrane region" description="Helical" evidence="5">
    <location>
        <begin position="301"/>
        <end position="318"/>
    </location>
</feature>
<sequence>MVKGIMRTIFSSFLGKVGFFLLLAFGIAAVVVTVVFPPDFGQRIWNNPVYWADYPKTAIPSWWPEAGGKAQHQVLIATTPTNMTEEGAGKTLEYRFAVGISSQSDPKFLSFSISHLQFQDVSPVIAVLIEQDGQFLPLYSYVVPDRFSGEKSPISRYATEPFRVQLTSDYQAEGMVKELLSGLRNRGQDRFTAVVRLNFASREDSVEEVRFIAGGESFGWLGTDDLGRDVATGILAGLPIELLIGFVVAFSATALGAVIGTASAYFGGWVDLITQRVIDVLTMVPTLPIVMFLVFAFGANLAYIILFLIVFGWTGLAIQIRPWIMQIQAEGFITMAKARGLSDKRIIVRHLLPQTLPFLFVTFTFSIPGAILSEAGLSFLGLGDPSVPTWGQMLQQGFRTGAIYLGYWWWILAPGLAIVLTSLAPALIAQSLEPYTEPRLRRG</sequence>
<proteinExistence type="inferred from homology"/>
<dbReference type="GO" id="GO:0055085">
    <property type="term" value="P:transmembrane transport"/>
    <property type="evidence" value="ECO:0007669"/>
    <property type="project" value="InterPro"/>
</dbReference>
<feature type="transmembrane region" description="Helical" evidence="5">
    <location>
        <begin position="277"/>
        <end position="295"/>
    </location>
</feature>
<dbReference type="AlphaFoldDB" id="A0A1F4VG82"/>
<evidence type="ECO:0000259" key="6">
    <source>
        <dbReference type="PROSITE" id="PS50928"/>
    </source>
</evidence>
<reference evidence="7 8" key="1">
    <citation type="journal article" date="2016" name="Nat. Commun.">
        <title>Thousands of microbial genomes shed light on interconnected biogeochemical processes in an aquifer system.</title>
        <authorList>
            <person name="Anantharaman K."/>
            <person name="Brown C.T."/>
            <person name="Hug L.A."/>
            <person name="Sharon I."/>
            <person name="Castelle C.J."/>
            <person name="Probst A.J."/>
            <person name="Thomas B.C."/>
            <person name="Singh A."/>
            <person name="Wilkins M.J."/>
            <person name="Karaoz U."/>
            <person name="Brodie E.L."/>
            <person name="Williams K.H."/>
            <person name="Hubbard S.S."/>
            <person name="Banfield J.F."/>
        </authorList>
    </citation>
    <scope>NUCLEOTIDE SEQUENCE [LARGE SCALE GENOMIC DNA]</scope>
</reference>
<evidence type="ECO:0000313" key="7">
    <source>
        <dbReference type="EMBL" id="OGC56095.1"/>
    </source>
</evidence>
<dbReference type="InterPro" id="IPR000515">
    <property type="entry name" value="MetI-like"/>
</dbReference>
<keyword evidence="3 5" id="KW-1133">Transmembrane helix</keyword>
<evidence type="ECO:0000256" key="1">
    <source>
        <dbReference type="ARBA" id="ARBA00004141"/>
    </source>
</evidence>
<evidence type="ECO:0000256" key="4">
    <source>
        <dbReference type="ARBA" id="ARBA00023136"/>
    </source>
</evidence>
<feature type="transmembrane region" description="Helical" evidence="5">
    <location>
        <begin position="407"/>
        <end position="432"/>
    </location>
</feature>
<evidence type="ECO:0000256" key="3">
    <source>
        <dbReference type="ARBA" id="ARBA00022989"/>
    </source>
</evidence>
<evidence type="ECO:0000313" key="8">
    <source>
        <dbReference type="Proteomes" id="UP000179005"/>
    </source>
</evidence>
<comment type="caution">
    <text evidence="7">The sequence shown here is derived from an EMBL/GenBank/DDBJ whole genome shotgun (WGS) entry which is preliminary data.</text>
</comment>
<protein>
    <recommendedName>
        <fullName evidence="6">ABC transmembrane type-1 domain-containing protein</fullName>
    </recommendedName>
</protein>
<name>A0A1F4VG82_UNCKA</name>
<evidence type="ECO:0000256" key="5">
    <source>
        <dbReference type="RuleBase" id="RU363032"/>
    </source>
</evidence>
<feature type="transmembrane region" description="Helical" evidence="5">
    <location>
        <begin position="351"/>
        <end position="372"/>
    </location>
</feature>
<accession>A0A1F4VG82</accession>
<gene>
    <name evidence="7" type="ORF">A2797_01855</name>
</gene>
<dbReference type="SUPFAM" id="SSF161098">
    <property type="entry name" value="MetI-like"/>
    <property type="match status" value="1"/>
</dbReference>
<feature type="domain" description="ABC transmembrane type-1" evidence="6">
    <location>
        <begin position="242"/>
        <end position="429"/>
    </location>
</feature>
<feature type="transmembrane region" description="Helical" evidence="5">
    <location>
        <begin position="242"/>
        <end position="265"/>
    </location>
</feature>
<comment type="similarity">
    <text evidence="5">Belongs to the binding-protein-dependent transport system permease family.</text>
</comment>